<feature type="region of interest" description="Disordered" evidence="1">
    <location>
        <begin position="624"/>
        <end position="660"/>
    </location>
</feature>
<dbReference type="GO" id="GO:0016779">
    <property type="term" value="F:nucleotidyltransferase activity"/>
    <property type="evidence" value="ECO:0007669"/>
    <property type="project" value="UniProtKB-ARBA"/>
</dbReference>
<evidence type="ECO:0000313" key="4">
    <source>
        <dbReference type="Proteomes" id="UP000279259"/>
    </source>
</evidence>
<reference evidence="3 4" key="1">
    <citation type="submission" date="2018-11" db="EMBL/GenBank/DDBJ databases">
        <title>Genome sequence of Saitozyma podzolica DSM 27192.</title>
        <authorList>
            <person name="Aliyu H."/>
            <person name="Gorte O."/>
            <person name="Ochsenreither K."/>
        </authorList>
    </citation>
    <scope>NUCLEOTIDE SEQUENCE [LARGE SCALE GENOMIC DNA]</scope>
    <source>
        <strain evidence="3 4">DSM 27192</strain>
    </source>
</reference>
<feature type="compositionally biased region" description="Polar residues" evidence="1">
    <location>
        <begin position="183"/>
        <end position="201"/>
    </location>
</feature>
<dbReference type="STRING" id="1890683.A0A427YE36"/>
<feature type="compositionally biased region" description="Gly residues" evidence="1">
    <location>
        <begin position="993"/>
        <end position="1016"/>
    </location>
</feature>
<feature type="domain" description="Poly(A) RNA polymerase mitochondrial-like central palm" evidence="2">
    <location>
        <begin position="549"/>
        <end position="721"/>
    </location>
</feature>
<feature type="compositionally biased region" description="Gly residues" evidence="1">
    <location>
        <begin position="1024"/>
        <end position="1034"/>
    </location>
</feature>
<dbReference type="SUPFAM" id="SSF81631">
    <property type="entry name" value="PAP/OAS1 substrate-binding domain"/>
    <property type="match status" value="1"/>
</dbReference>
<feature type="region of interest" description="Disordered" evidence="1">
    <location>
        <begin position="284"/>
        <end position="307"/>
    </location>
</feature>
<dbReference type="EMBL" id="RSCD01000014">
    <property type="protein sequence ID" value="RSH89415.1"/>
    <property type="molecule type" value="Genomic_DNA"/>
</dbReference>
<organism evidence="3 4">
    <name type="scientific">Saitozyma podzolica</name>
    <dbReference type="NCBI Taxonomy" id="1890683"/>
    <lineage>
        <taxon>Eukaryota</taxon>
        <taxon>Fungi</taxon>
        <taxon>Dikarya</taxon>
        <taxon>Basidiomycota</taxon>
        <taxon>Agaricomycotina</taxon>
        <taxon>Tremellomycetes</taxon>
        <taxon>Tremellales</taxon>
        <taxon>Trimorphomycetaceae</taxon>
        <taxon>Saitozyma</taxon>
    </lineage>
</organism>
<evidence type="ECO:0000259" key="2">
    <source>
        <dbReference type="Pfam" id="PF22600"/>
    </source>
</evidence>
<dbReference type="PANTHER" id="PTHR12271:SF40">
    <property type="entry name" value="POLY(A) RNA POLYMERASE GLD2"/>
    <property type="match status" value="1"/>
</dbReference>
<feature type="region of interest" description="Disordered" evidence="1">
    <location>
        <begin position="159"/>
        <end position="216"/>
    </location>
</feature>
<accession>A0A427YE36</accession>
<dbReference type="SUPFAM" id="SSF81301">
    <property type="entry name" value="Nucleotidyltransferase"/>
    <property type="match status" value="1"/>
</dbReference>
<dbReference type="Proteomes" id="UP000279259">
    <property type="component" value="Unassembled WGS sequence"/>
</dbReference>
<dbReference type="Pfam" id="PF22600">
    <property type="entry name" value="MTPAP-like_central"/>
    <property type="match status" value="1"/>
</dbReference>
<gene>
    <name evidence="3" type="ORF">EHS25_002527</name>
</gene>
<dbReference type="GO" id="GO:0031123">
    <property type="term" value="P:RNA 3'-end processing"/>
    <property type="evidence" value="ECO:0007669"/>
    <property type="project" value="TreeGrafter"/>
</dbReference>
<keyword evidence="4" id="KW-1185">Reference proteome</keyword>
<comment type="caution">
    <text evidence="3">The sequence shown here is derived from an EMBL/GenBank/DDBJ whole genome shotgun (WGS) entry which is preliminary data.</text>
</comment>
<feature type="region of interest" description="Disordered" evidence="1">
    <location>
        <begin position="429"/>
        <end position="470"/>
    </location>
</feature>
<dbReference type="InterPro" id="IPR043519">
    <property type="entry name" value="NT_sf"/>
</dbReference>
<protein>
    <recommendedName>
        <fullName evidence="2">Poly(A) RNA polymerase mitochondrial-like central palm domain-containing protein</fullName>
    </recommendedName>
</protein>
<dbReference type="InterPro" id="IPR054708">
    <property type="entry name" value="MTPAP-like_central"/>
</dbReference>
<proteinExistence type="predicted"/>
<name>A0A427YE36_9TREE</name>
<evidence type="ECO:0000313" key="3">
    <source>
        <dbReference type="EMBL" id="RSH89415.1"/>
    </source>
</evidence>
<feature type="region of interest" description="Disordered" evidence="1">
    <location>
        <begin position="981"/>
        <end position="1034"/>
    </location>
</feature>
<dbReference type="PANTHER" id="PTHR12271">
    <property type="entry name" value="POLY A POLYMERASE CID PAP -RELATED"/>
    <property type="match status" value="1"/>
</dbReference>
<feature type="compositionally biased region" description="Polar residues" evidence="1">
    <location>
        <begin position="448"/>
        <end position="464"/>
    </location>
</feature>
<dbReference type="Gene3D" id="1.10.1410.10">
    <property type="match status" value="1"/>
</dbReference>
<feature type="compositionally biased region" description="Low complexity" evidence="1">
    <location>
        <begin position="429"/>
        <end position="439"/>
    </location>
</feature>
<feature type="compositionally biased region" description="Low complexity" evidence="1">
    <location>
        <begin position="159"/>
        <end position="182"/>
    </location>
</feature>
<dbReference type="OrthoDB" id="2274644at2759"/>
<dbReference type="AlphaFoldDB" id="A0A427YE36"/>
<evidence type="ECO:0000256" key="1">
    <source>
        <dbReference type="SAM" id="MobiDB-lite"/>
    </source>
</evidence>
<dbReference type="GO" id="GO:0010605">
    <property type="term" value="P:negative regulation of macromolecule metabolic process"/>
    <property type="evidence" value="ECO:0007669"/>
    <property type="project" value="UniProtKB-ARBA"/>
</dbReference>
<sequence length="1034" mass="113551">MASDLSLIALDDPSRRLTLLDLDEEPLRPRRPLTPYRDEPALLRDGEVADTPIPLRRVQSTSTVSSVFASDAQASRTVANRVDESQVEPRQTLDEAFLIKLGDGSSVVFRPAAPTSFNSPTFTTHQPKPIRPPSELQQQVHNLLKHSITVATRDTLQVAPPSASTLSHHSSVSSPVPLLNPSRPGSASSSDLAHDPSTFSPLPTPEHWDTAPSSVDEPLETVEGTIISDKAIVPHTAAEVAGLFDWHVTPLPFPKLDYPVCIKAGPKYKKSAKKGKGGEVTVAAQKQQQEEESISPGKRKRENDEEDIEGRLGKVLVKYGAAVPSTPVPALRPRAITFTETPSIYTPSDVDTESQIDSYLDDTDSSDLGIEEDLLDLDEQEQEDLLGPIYADEYHDNNDDAGEYEQPFRDLEETESLLDLELLDLEGSGAMSSRGRGARQTAVRRRNNQYTTESHSSTRSQAPNQGGVPSGYLMNVFDEETLSKLGGPPARSSRFPDYSPEIMPPWDRLCGLKLHDPIRPSLPTKDWPEHLKHGDDRLQMSIMWKWHVAEISNEDEWRIEHLLEQLSEAVNMQLGGNEARQRALDPLAEKRFVVDVFGSMSWGGQTGKGDIDLVIRDREYPHGYEPSLWTTPPGEDDAKQNGTGARSRGPAPPKPNLPPVYDLPRLVGTLRRMGMIDVFGIYNASTPIVKFVPPGDEREECDINVNDLGGWYNSALIQAYCEASPLVLRPLIHALKLWGSAQEVKDQSGKSGPATMSSYCLTLMAIAYLQIRGALPNLQAGVPDVIPGRNDEGGENVIWVGWKRNQGVKAHVGFDQYAPSDWKPREPDLTAAEALRGFFAFFSRTPATRHSPRFNPDTQIVSVRKGGIMPRTWAMGSANAKIRAEKGLPPLDLSKEEIAQYEEWAMGNCSHGGVQPQQWDQRPLLVQDPFIWQKNCTQAASVKGLERWWTAVDYAHDLMNRFGAAATIDDLTIPFDPLPIRIPTPRMPTPGRGSPGGGPGRGRGRGRGGGPGGRAGPGFHHVPDGGGFVPNGLR</sequence>